<dbReference type="Proteomes" id="UP001595528">
    <property type="component" value="Unassembled WGS sequence"/>
</dbReference>
<organism evidence="1 2">
    <name type="scientific">Marinibaculum pumilum</name>
    <dbReference type="NCBI Taxonomy" id="1766165"/>
    <lineage>
        <taxon>Bacteria</taxon>
        <taxon>Pseudomonadati</taxon>
        <taxon>Pseudomonadota</taxon>
        <taxon>Alphaproteobacteria</taxon>
        <taxon>Rhodospirillales</taxon>
        <taxon>Rhodospirillaceae</taxon>
        <taxon>Marinibaculum</taxon>
    </lineage>
</organism>
<gene>
    <name evidence="1" type="ORF">ACFOGJ_23410</name>
</gene>
<dbReference type="Pfam" id="PF06073">
    <property type="entry name" value="DUF934"/>
    <property type="match status" value="1"/>
</dbReference>
<dbReference type="EMBL" id="JBHRTR010000037">
    <property type="protein sequence ID" value="MFC3230218.1"/>
    <property type="molecule type" value="Genomic_DNA"/>
</dbReference>
<keyword evidence="2" id="KW-1185">Reference proteome</keyword>
<evidence type="ECO:0000313" key="2">
    <source>
        <dbReference type="Proteomes" id="UP001595528"/>
    </source>
</evidence>
<protein>
    <submittedName>
        <fullName evidence="1">DUF934 domain-containing protein</fullName>
    </submittedName>
</protein>
<sequence length="169" mass="18958">MPLISDGQAREDSWRHLEDDEALPADGAAVTVSLTRWERNETELRDWNGRLGLRLAAGELAEQVGEDAGRFDLICVAFPAFTDGRGFSTGRLLRGRYGFKGELRATGRVIRDQFFFLHRVGFDSIEVADPKLAEQWADALGEISVVYQPSHDRRVSIPQARWQSRAAAE</sequence>
<dbReference type="RefSeq" id="WP_379905186.1">
    <property type="nucleotide sequence ID" value="NZ_JBHRTR010000037.1"/>
</dbReference>
<evidence type="ECO:0000313" key="1">
    <source>
        <dbReference type="EMBL" id="MFC3230218.1"/>
    </source>
</evidence>
<dbReference type="InterPro" id="IPR008318">
    <property type="entry name" value="UCP030820"/>
</dbReference>
<reference evidence="2" key="1">
    <citation type="journal article" date="2019" name="Int. J. Syst. Evol. Microbiol.">
        <title>The Global Catalogue of Microorganisms (GCM) 10K type strain sequencing project: providing services to taxonomists for standard genome sequencing and annotation.</title>
        <authorList>
            <consortium name="The Broad Institute Genomics Platform"/>
            <consortium name="The Broad Institute Genome Sequencing Center for Infectious Disease"/>
            <person name="Wu L."/>
            <person name="Ma J."/>
        </authorList>
    </citation>
    <scope>NUCLEOTIDE SEQUENCE [LARGE SCALE GENOMIC DNA]</scope>
    <source>
        <strain evidence="2">KCTC 42964</strain>
    </source>
</reference>
<dbReference type="PIRSF" id="PIRSF030820">
    <property type="entry name" value="UCP030820"/>
    <property type="match status" value="1"/>
</dbReference>
<name>A0ABV7L766_9PROT</name>
<comment type="caution">
    <text evidence="1">The sequence shown here is derived from an EMBL/GenBank/DDBJ whole genome shotgun (WGS) entry which is preliminary data.</text>
</comment>
<accession>A0ABV7L766</accession>
<proteinExistence type="predicted"/>